<proteinExistence type="predicted"/>
<dbReference type="EMBL" id="SLXQ01000015">
    <property type="protein sequence ID" value="TCP45760.1"/>
    <property type="molecule type" value="Genomic_DNA"/>
</dbReference>
<dbReference type="InterPro" id="IPR007061">
    <property type="entry name" value="MST-like"/>
</dbReference>
<dbReference type="RefSeq" id="WP_132879861.1">
    <property type="nucleotide sequence ID" value="NZ_SLXQ01000015.1"/>
</dbReference>
<dbReference type="AlphaFoldDB" id="A0A4R2QA12"/>
<protein>
    <submittedName>
        <fullName evidence="1">Uncharacterized protein DUF664</fullName>
    </submittedName>
</protein>
<dbReference type="SUPFAM" id="SSF109854">
    <property type="entry name" value="DinB/YfiT-like putative metalloenzymes"/>
    <property type="match status" value="1"/>
</dbReference>
<dbReference type="OrthoDB" id="4548523at2"/>
<reference evidence="1 2" key="1">
    <citation type="submission" date="2019-03" db="EMBL/GenBank/DDBJ databases">
        <title>Genomic Encyclopedia of Type Strains, Phase IV (KMG-IV): sequencing the most valuable type-strain genomes for metagenomic binning, comparative biology and taxonomic classification.</title>
        <authorList>
            <person name="Goeker M."/>
        </authorList>
    </citation>
    <scope>NUCLEOTIDE SEQUENCE [LARGE SCALE GENOMIC DNA]</scope>
    <source>
        <strain evidence="1 2">DSM 45765</strain>
    </source>
</reference>
<dbReference type="Pfam" id="PF04978">
    <property type="entry name" value="MST"/>
    <property type="match status" value="1"/>
</dbReference>
<accession>A0A4R2QA12</accession>
<keyword evidence="2" id="KW-1185">Reference proteome</keyword>
<name>A0A4R2QA12_9PSEU</name>
<organism evidence="1 2">
    <name type="scientific">Tamaricihabitans halophyticus</name>
    <dbReference type="NCBI Taxonomy" id="1262583"/>
    <lineage>
        <taxon>Bacteria</taxon>
        <taxon>Bacillati</taxon>
        <taxon>Actinomycetota</taxon>
        <taxon>Actinomycetes</taxon>
        <taxon>Pseudonocardiales</taxon>
        <taxon>Pseudonocardiaceae</taxon>
        <taxon>Tamaricihabitans</taxon>
    </lineage>
</organism>
<evidence type="ECO:0000313" key="1">
    <source>
        <dbReference type="EMBL" id="TCP45760.1"/>
    </source>
</evidence>
<dbReference type="Proteomes" id="UP000294911">
    <property type="component" value="Unassembled WGS sequence"/>
</dbReference>
<dbReference type="InterPro" id="IPR034660">
    <property type="entry name" value="DinB/YfiT-like"/>
</dbReference>
<gene>
    <name evidence="1" type="ORF">EV191_11540</name>
</gene>
<dbReference type="Gene3D" id="1.20.120.450">
    <property type="entry name" value="dinb family like domain"/>
    <property type="match status" value="1"/>
</dbReference>
<sequence length="192" mass="20723">MTSTTDRATNLDAERGELLAALAEARANLIATTEGLTDEQAAERPTVSALCLGGLLKHVAEGEQQWMSFVTDGPSAMTFELPDGARWADIMAGTAREVPQWMIEYAEGFQLRSGETLAGVVANYERVAARTEKIIAEVPDLSAARRLPAVPWGDSGKMFSIRQVLLHLIAEVAEHAGHADILRETLDHGGKD</sequence>
<comment type="caution">
    <text evidence="1">The sequence shown here is derived from an EMBL/GenBank/DDBJ whole genome shotgun (WGS) entry which is preliminary data.</text>
</comment>
<evidence type="ECO:0000313" key="2">
    <source>
        <dbReference type="Proteomes" id="UP000294911"/>
    </source>
</evidence>